<evidence type="ECO:0000256" key="2">
    <source>
        <dbReference type="ARBA" id="ARBA00023002"/>
    </source>
</evidence>
<dbReference type="RefSeq" id="WP_161701801.1">
    <property type="nucleotide sequence ID" value="NZ_JAAAMU010000013.1"/>
</dbReference>
<dbReference type="GO" id="GO:0008206">
    <property type="term" value="P:bile acid metabolic process"/>
    <property type="evidence" value="ECO:0007669"/>
    <property type="project" value="UniProtKB-ARBA"/>
</dbReference>
<dbReference type="InterPro" id="IPR020904">
    <property type="entry name" value="Sc_DH/Rdtase_CS"/>
</dbReference>
<dbReference type="Gene3D" id="3.40.50.720">
    <property type="entry name" value="NAD(P)-binding Rossmann-like Domain"/>
    <property type="match status" value="1"/>
</dbReference>
<evidence type="ECO:0000313" key="5">
    <source>
        <dbReference type="EMBL" id="NBC71634.1"/>
    </source>
</evidence>
<keyword evidence="6" id="KW-1185">Reference proteome</keyword>
<dbReference type="PANTHER" id="PTHR43669:SF3">
    <property type="entry name" value="ALCOHOL DEHYDROGENASE, PUTATIVE (AFU_ORTHOLOGUE AFUA_3G03445)-RELATED"/>
    <property type="match status" value="1"/>
</dbReference>
<dbReference type="GO" id="GO:0016491">
    <property type="term" value="F:oxidoreductase activity"/>
    <property type="evidence" value="ECO:0007669"/>
    <property type="project" value="UniProtKB-KW"/>
</dbReference>
<dbReference type="Pfam" id="PF00106">
    <property type="entry name" value="adh_short"/>
    <property type="match status" value="1"/>
</dbReference>
<dbReference type="PROSITE" id="PS00061">
    <property type="entry name" value="ADH_SHORT"/>
    <property type="match status" value="1"/>
</dbReference>
<comment type="caution">
    <text evidence="5">The sequence shown here is derived from an EMBL/GenBank/DDBJ whole genome shotgun (WGS) entry which is preliminary data.</text>
</comment>
<dbReference type="CDD" id="cd05233">
    <property type="entry name" value="SDR_c"/>
    <property type="match status" value="1"/>
</dbReference>
<evidence type="ECO:0000256" key="1">
    <source>
        <dbReference type="ARBA" id="ARBA00006484"/>
    </source>
</evidence>
<keyword evidence="2" id="KW-0560">Oxidoreductase</keyword>
<dbReference type="PANTHER" id="PTHR43669">
    <property type="entry name" value="5-KETO-D-GLUCONATE 5-REDUCTASE"/>
    <property type="match status" value="1"/>
</dbReference>
<dbReference type="PRINTS" id="PR00081">
    <property type="entry name" value="GDHRDH"/>
</dbReference>
<dbReference type="Proteomes" id="UP000558113">
    <property type="component" value="Unassembled WGS sequence"/>
</dbReference>
<dbReference type="EMBL" id="JAAAMU010000013">
    <property type="protein sequence ID" value="NBC71634.1"/>
    <property type="molecule type" value="Genomic_DNA"/>
</dbReference>
<name>A0A7X4YU76_9BACL</name>
<gene>
    <name evidence="5" type="ORF">GT003_21780</name>
</gene>
<accession>A0A7X4YU76</accession>
<sequence>MAAGILHGRVAVITGAGTGLGRAAALDFAQAGARVALIGRRSGKLEETAAAIRQAGGTGRVLAVQGDVSSEQDVLHAIGWITAELGTIDILVNNAAAFEPGTVLELDVQEWSRQIATNLTGPFLLTQAVLPIMRRARYGRIINITSGLANNGAGGYAAYSASKAGLESLTRTTADEEQPYGILVNAFNPGTIRTEMHATGKDPHAVTPELIRLATLPQHGATGTIAAY</sequence>
<comment type="similarity">
    <text evidence="1 3">Belongs to the short-chain dehydrogenases/reductases (SDR) family.</text>
</comment>
<evidence type="ECO:0000313" key="6">
    <source>
        <dbReference type="Proteomes" id="UP000558113"/>
    </source>
</evidence>
<feature type="domain" description="Ketoreductase" evidence="4">
    <location>
        <begin position="9"/>
        <end position="190"/>
    </location>
</feature>
<reference evidence="5 6" key="1">
    <citation type="submission" date="2020-01" db="EMBL/GenBank/DDBJ databases">
        <title>Paenibacillus soybeanensis sp. nov. isolated from the nodules of soybean (Glycine max(L.) Merr).</title>
        <authorList>
            <person name="Wang H."/>
        </authorList>
    </citation>
    <scope>NUCLEOTIDE SEQUENCE [LARGE SCALE GENOMIC DNA]</scope>
    <source>
        <strain evidence="5 6">DSM 23054</strain>
    </source>
</reference>
<dbReference type="InterPro" id="IPR002347">
    <property type="entry name" value="SDR_fam"/>
</dbReference>
<evidence type="ECO:0000259" key="4">
    <source>
        <dbReference type="SMART" id="SM00822"/>
    </source>
</evidence>
<dbReference type="AlphaFoldDB" id="A0A7X4YU76"/>
<dbReference type="SUPFAM" id="SSF51735">
    <property type="entry name" value="NAD(P)-binding Rossmann-fold domains"/>
    <property type="match status" value="1"/>
</dbReference>
<organism evidence="5 6">
    <name type="scientific">Paenibacillus sacheonensis</name>
    <dbReference type="NCBI Taxonomy" id="742054"/>
    <lineage>
        <taxon>Bacteria</taxon>
        <taxon>Bacillati</taxon>
        <taxon>Bacillota</taxon>
        <taxon>Bacilli</taxon>
        <taxon>Bacillales</taxon>
        <taxon>Paenibacillaceae</taxon>
        <taxon>Paenibacillus</taxon>
    </lineage>
</organism>
<evidence type="ECO:0000256" key="3">
    <source>
        <dbReference type="RuleBase" id="RU000363"/>
    </source>
</evidence>
<dbReference type="FunFam" id="3.40.50.720:FF:000084">
    <property type="entry name" value="Short-chain dehydrogenase reductase"/>
    <property type="match status" value="1"/>
</dbReference>
<dbReference type="PRINTS" id="PR00080">
    <property type="entry name" value="SDRFAMILY"/>
</dbReference>
<proteinExistence type="inferred from homology"/>
<dbReference type="InterPro" id="IPR057326">
    <property type="entry name" value="KR_dom"/>
</dbReference>
<dbReference type="SMART" id="SM00822">
    <property type="entry name" value="PKS_KR"/>
    <property type="match status" value="1"/>
</dbReference>
<dbReference type="InterPro" id="IPR036291">
    <property type="entry name" value="NAD(P)-bd_dom_sf"/>
</dbReference>
<protein>
    <submittedName>
        <fullName evidence="5">SDR family NAD(P)-dependent oxidoreductase</fullName>
    </submittedName>
</protein>
<dbReference type="OrthoDB" id="2835330at2"/>